<reference evidence="3 4" key="1">
    <citation type="submission" date="2017-11" db="EMBL/GenBank/DDBJ databases">
        <title>Comparative genomics of Botrytis spp.</title>
        <authorList>
            <person name="Valero-Jimenez C.A."/>
            <person name="Tapia P."/>
            <person name="Veloso J."/>
            <person name="Silva-Moreno E."/>
            <person name="Staats M."/>
            <person name="Valdes J.H."/>
            <person name="Van Kan J.A.L."/>
        </authorList>
    </citation>
    <scope>NUCLEOTIDE SEQUENCE [LARGE SCALE GENOMIC DNA]</scope>
    <source>
        <strain evidence="3 4">MUCL2830</strain>
    </source>
</reference>
<keyword evidence="2" id="KW-0472">Membrane</keyword>
<keyword evidence="2" id="KW-0812">Transmembrane</keyword>
<feature type="compositionally biased region" description="Basic and acidic residues" evidence="1">
    <location>
        <begin position="44"/>
        <end position="53"/>
    </location>
</feature>
<proteinExistence type="predicted"/>
<evidence type="ECO:0000256" key="1">
    <source>
        <dbReference type="SAM" id="MobiDB-lite"/>
    </source>
</evidence>
<protein>
    <submittedName>
        <fullName evidence="3">Uncharacterized protein</fullName>
    </submittedName>
</protein>
<gene>
    <name evidence="3" type="ORF">BOTCAL_0180g00110</name>
</gene>
<keyword evidence="2" id="KW-1133">Transmembrane helix</keyword>
<sequence length="64" mass="7412">MQSDYQETTWDIIVLASVRGASSLTFIFLALQFNTLKGKPFDTYQRRPQERGPKKAILRSHKIL</sequence>
<evidence type="ECO:0000313" key="3">
    <source>
        <dbReference type="EMBL" id="TEY60576.1"/>
    </source>
</evidence>
<name>A0A4Y8D180_9HELO</name>
<evidence type="ECO:0000313" key="4">
    <source>
        <dbReference type="Proteomes" id="UP000297299"/>
    </source>
</evidence>
<organism evidence="3 4">
    <name type="scientific">Botryotinia calthae</name>
    <dbReference type="NCBI Taxonomy" id="38488"/>
    <lineage>
        <taxon>Eukaryota</taxon>
        <taxon>Fungi</taxon>
        <taxon>Dikarya</taxon>
        <taxon>Ascomycota</taxon>
        <taxon>Pezizomycotina</taxon>
        <taxon>Leotiomycetes</taxon>
        <taxon>Helotiales</taxon>
        <taxon>Sclerotiniaceae</taxon>
        <taxon>Botryotinia</taxon>
    </lineage>
</organism>
<comment type="caution">
    <text evidence="3">The sequence shown here is derived from an EMBL/GenBank/DDBJ whole genome shotgun (WGS) entry which is preliminary data.</text>
</comment>
<dbReference type="Proteomes" id="UP000297299">
    <property type="component" value="Unassembled WGS sequence"/>
</dbReference>
<keyword evidence="4" id="KW-1185">Reference proteome</keyword>
<feature type="compositionally biased region" description="Basic residues" evidence="1">
    <location>
        <begin position="54"/>
        <end position="64"/>
    </location>
</feature>
<feature type="region of interest" description="Disordered" evidence="1">
    <location>
        <begin position="44"/>
        <end position="64"/>
    </location>
</feature>
<dbReference type="EMBL" id="PHWZ01000180">
    <property type="protein sequence ID" value="TEY60576.1"/>
    <property type="molecule type" value="Genomic_DNA"/>
</dbReference>
<feature type="transmembrane region" description="Helical" evidence="2">
    <location>
        <begin position="12"/>
        <end position="31"/>
    </location>
</feature>
<accession>A0A4Y8D180</accession>
<evidence type="ECO:0000256" key="2">
    <source>
        <dbReference type="SAM" id="Phobius"/>
    </source>
</evidence>
<dbReference type="AlphaFoldDB" id="A0A4Y8D180"/>